<name>A0ABM9B4W9_9BACT</name>
<evidence type="ECO:0000313" key="2">
    <source>
        <dbReference type="Proteomes" id="UP000837803"/>
    </source>
</evidence>
<organism evidence="1 2">
    <name type="scientific">Neolewinella maritima</name>
    <dbReference type="NCBI Taxonomy" id="1383882"/>
    <lineage>
        <taxon>Bacteria</taxon>
        <taxon>Pseudomonadati</taxon>
        <taxon>Bacteroidota</taxon>
        <taxon>Saprospiria</taxon>
        <taxon>Saprospirales</taxon>
        <taxon>Lewinellaceae</taxon>
        <taxon>Neolewinella</taxon>
    </lineage>
</organism>
<comment type="caution">
    <text evidence="1">The sequence shown here is derived from an EMBL/GenBank/DDBJ whole genome shotgun (WGS) entry which is preliminary data.</text>
</comment>
<dbReference type="RefSeq" id="WP_238752268.1">
    <property type="nucleotide sequence ID" value="NZ_CAKLPZ010000005.1"/>
</dbReference>
<reference evidence="1" key="1">
    <citation type="submission" date="2021-12" db="EMBL/GenBank/DDBJ databases">
        <authorList>
            <person name="Rodrigo-Torres L."/>
            <person name="Arahal R. D."/>
            <person name="Lucena T."/>
        </authorList>
    </citation>
    <scope>NUCLEOTIDE SEQUENCE</scope>
    <source>
        <strain evidence="1">CECT 8419</strain>
    </source>
</reference>
<evidence type="ECO:0000313" key="1">
    <source>
        <dbReference type="EMBL" id="CAH1002434.1"/>
    </source>
</evidence>
<accession>A0ABM9B4W9</accession>
<proteinExistence type="predicted"/>
<sequence length="625" mass="70686">MIQSLYALGQALKTNEDFAPYFASYANPFAGFDELDRAKVIVLEIKNDEVMGTDMETFSPAHAHRYLYRKPKGARGAPLVATGPFYPVHSLETEKQQETQRDNVEKIMSRIGRAIPDGKSVYFSSTAAKEVGLARINELLYNETGSKDHRYIYTLRVNDKYLGEYEELRDLLDQEAYTKYYEKSRGKAKTCALSHETDVEVWGRIDTLGFTVNDISFSRGGFDGASSFRMFPVSKDAALALEAARRYAFSNLTDRFYTLEYLIVPRMIEGSPSQLLTMARKMIKDKNDTTLAGKATPILKAGGLIDILASDETIQRSGVIFDILFYQRKQAQLALQLHLQDVAPARLVQLRNTIKQIGDRYGRAFGYRNKDKELVPFRIHFGMVKNFFSEGKGLKIRFDPAFFRILEGVFYGQPLDEATIVAALTRKIREAFKTDGDDYHLPFHTTVQQAIATRTLLGRLGLFNHTSYQIMDEPSSPITLRREAYLTEHAAFFDPQPALKGAFLLGCLTSMLAYAQYDHLRSKPFLKKLNNLNMGLDELRALSAPLLNKIQEYQGRKSGGYAPSHTETTQLLSEANSLLIEGKKPSRDDLSFAFSTGLVMQDKFGMDMARERREAKEQQEPASTE</sequence>
<dbReference type="Proteomes" id="UP000837803">
    <property type="component" value="Unassembled WGS sequence"/>
</dbReference>
<dbReference type="EMBL" id="CAKLPZ010000005">
    <property type="protein sequence ID" value="CAH1002434.1"/>
    <property type="molecule type" value="Genomic_DNA"/>
</dbReference>
<keyword evidence="2" id="KW-1185">Reference proteome</keyword>
<protein>
    <recommendedName>
        <fullName evidence="3">Type I-B CRISPR-associated protein Cas8b/Csh1</fullName>
    </recommendedName>
</protein>
<evidence type="ECO:0008006" key="3">
    <source>
        <dbReference type="Google" id="ProtNLM"/>
    </source>
</evidence>
<dbReference type="InterPro" id="IPR013389">
    <property type="entry name" value="CRISPR-assoc_prot_Cas8b"/>
</dbReference>
<dbReference type="Pfam" id="PF09484">
    <property type="entry name" value="Cas_TM1802"/>
    <property type="match status" value="1"/>
</dbReference>
<gene>
    <name evidence="1" type="ORF">LEM8419_03313</name>
</gene>